<protein>
    <submittedName>
        <fullName evidence="6">LysR family transcriptional regulator</fullName>
    </submittedName>
</protein>
<keyword evidence="4" id="KW-0804">Transcription</keyword>
<dbReference type="AlphaFoldDB" id="A0A3S1B4P7"/>
<dbReference type="InterPro" id="IPR050950">
    <property type="entry name" value="HTH-type_LysR_regulators"/>
</dbReference>
<keyword evidence="2" id="KW-0805">Transcription regulation</keyword>
<dbReference type="GO" id="GO:0003677">
    <property type="term" value="F:DNA binding"/>
    <property type="evidence" value="ECO:0007669"/>
    <property type="project" value="UniProtKB-KW"/>
</dbReference>
<evidence type="ECO:0000313" key="6">
    <source>
        <dbReference type="EMBL" id="RUT29805.1"/>
    </source>
</evidence>
<dbReference type="InterPro" id="IPR036390">
    <property type="entry name" value="WH_DNA-bd_sf"/>
</dbReference>
<feature type="domain" description="HTH lysR-type" evidence="5">
    <location>
        <begin position="1"/>
        <end position="58"/>
    </location>
</feature>
<dbReference type="PRINTS" id="PR00039">
    <property type="entry name" value="HTHLYSR"/>
</dbReference>
<comment type="similarity">
    <text evidence="1">Belongs to the LysR transcriptional regulatory family.</text>
</comment>
<comment type="caution">
    <text evidence="6">The sequence shown here is derived from an EMBL/GenBank/DDBJ whole genome shotgun (WGS) entry which is preliminary data.</text>
</comment>
<dbReference type="Pfam" id="PF03466">
    <property type="entry name" value="LysR_substrate"/>
    <property type="match status" value="1"/>
</dbReference>
<dbReference type="GO" id="GO:0003700">
    <property type="term" value="F:DNA-binding transcription factor activity"/>
    <property type="evidence" value="ECO:0007669"/>
    <property type="project" value="InterPro"/>
</dbReference>
<dbReference type="Proteomes" id="UP000272464">
    <property type="component" value="Unassembled WGS sequence"/>
</dbReference>
<evidence type="ECO:0000259" key="5">
    <source>
        <dbReference type="PROSITE" id="PS50931"/>
    </source>
</evidence>
<dbReference type="FunFam" id="1.10.10.10:FF:000001">
    <property type="entry name" value="LysR family transcriptional regulator"/>
    <property type="match status" value="1"/>
</dbReference>
<dbReference type="RefSeq" id="WP_127199749.1">
    <property type="nucleotide sequence ID" value="NZ_RZNX01000005.1"/>
</dbReference>
<dbReference type="OrthoDB" id="9803735at2"/>
<dbReference type="PANTHER" id="PTHR30419">
    <property type="entry name" value="HTH-TYPE TRANSCRIPTIONAL REGULATOR YBHD"/>
    <property type="match status" value="1"/>
</dbReference>
<dbReference type="SUPFAM" id="SSF53850">
    <property type="entry name" value="Periplasmic binding protein-like II"/>
    <property type="match status" value="1"/>
</dbReference>
<evidence type="ECO:0000256" key="4">
    <source>
        <dbReference type="ARBA" id="ARBA00023163"/>
    </source>
</evidence>
<dbReference type="InterPro" id="IPR000847">
    <property type="entry name" value="LysR_HTH_N"/>
</dbReference>
<proteinExistence type="inferred from homology"/>
<dbReference type="EMBL" id="RZNX01000005">
    <property type="protein sequence ID" value="RUT29805.1"/>
    <property type="molecule type" value="Genomic_DNA"/>
</dbReference>
<sequence>MDLRQMRYFLAIAREGQITKAARVLNMEQPPLSRQLKLIEQELGVTLFDRSGKTLRLTPSGELLKERSESLLLQFNETIKEVKEHNEGIQGSLSIGSVVSCISLLPRPIELFREQYPKITFKIMEGDHFLLGDQLAKGMIELIVARLPFEADLNEQFEVLPLPSDPYVAVVPSESFQAGSLRTMNMRELADLPFLTLKTDQTTRMHEQVLQECRRHGFEPNIICECSSVAIIIALVAAGIGATVLPESVMSAFPIPQIRTVQLSDAHFQSDVGLVWLKERYLTKSARRFIERFAQDVLS</sequence>
<dbReference type="InterPro" id="IPR036388">
    <property type="entry name" value="WH-like_DNA-bd_sf"/>
</dbReference>
<dbReference type="InterPro" id="IPR005119">
    <property type="entry name" value="LysR_subst-bd"/>
</dbReference>
<accession>A0A3S1B4P7</accession>
<organism evidence="6 7">
    <name type="scientific">Paenibacillus zeisoli</name>
    <dbReference type="NCBI Taxonomy" id="2496267"/>
    <lineage>
        <taxon>Bacteria</taxon>
        <taxon>Bacillati</taxon>
        <taxon>Bacillota</taxon>
        <taxon>Bacilli</taxon>
        <taxon>Bacillales</taxon>
        <taxon>Paenibacillaceae</taxon>
        <taxon>Paenibacillus</taxon>
    </lineage>
</organism>
<dbReference type="PROSITE" id="PS50931">
    <property type="entry name" value="HTH_LYSR"/>
    <property type="match status" value="1"/>
</dbReference>
<dbReference type="GO" id="GO:0005829">
    <property type="term" value="C:cytosol"/>
    <property type="evidence" value="ECO:0007669"/>
    <property type="project" value="TreeGrafter"/>
</dbReference>
<evidence type="ECO:0000256" key="2">
    <source>
        <dbReference type="ARBA" id="ARBA00023015"/>
    </source>
</evidence>
<reference evidence="6 7" key="1">
    <citation type="submission" date="2018-12" db="EMBL/GenBank/DDBJ databases">
        <authorList>
            <person name="Sun L."/>
            <person name="Chen Z."/>
        </authorList>
    </citation>
    <scope>NUCLEOTIDE SEQUENCE [LARGE SCALE GENOMIC DNA]</scope>
    <source>
        <strain evidence="6 7">3-5-3</strain>
    </source>
</reference>
<dbReference type="Pfam" id="PF00126">
    <property type="entry name" value="HTH_1"/>
    <property type="match status" value="1"/>
</dbReference>
<dbReference type="Gene3D" id="3.40.190.290">
    <property type="match status" value="1"/>
</dbReference>
<gene>
    <name evidence="6" type="ORF">EJP77_13360</name>
</gene>
<name>A0A3S1B4P7_9BACL</name>
<evidence type="ECO:0000256" key="1">
    <source>
        <dbReference type="ARBA" id="ARBA00009437"/>
    </source>
</evidence>
<evidence type="ECO:0000256" key="3">
    <source>
        <dbReference type="ARBA" id="ARBA00023125"/>
    </source>
</evidence>
<keyword evidence="3" id="KW-0238">DNA-binding</keyword>
<dbReference type="SUPFAM" id="SSF46785">
    <property type="entry name" value="Winged helix' DNA-binding domain"/>
    <property type="match status" value="1"/>
</dbReference>
<dbReference type="PANTHER" id="PTHR30419:SF28">
    <property type="entry name" value="HTH-TYPE TRANSCRIPTIONAL REGULATOR BSDA"/>
    <property type="match status" value="1"/>
</dbReference>
<keyword evidence="7" id="KW-1185">Reference proteome</keyword>
<evidence type="ECO:0000313" key="7">
    <source>
        <dbReference type="Proteomes" id="UP000272464"/>
    </source>
</evidence>
<dbReference type="CDD" id="cd05466">
    <property type="entry name" value="PBP2_LTTR_substrate"/>
    <property type="match status" value="1"/>
</dbReference>
<dbReference type="Gene3D" id="1.10.10.10">
    <property type="entry name" value="Winged helix-like DNA-binding domain superfamily/Winged helix DNA-binding domain"/>
    <property type="match status" value="1"/>
</dbReference>